<evidence type="ECO:0000259" key="1">
    <source>
        <dbReference type="PROSITE" id="PS51379"/>
    </source>
</evidence>
<gene>
    <name evidence="2" type="ORF">MNBD_GAMMA14-560</name>
</gene>
<protein>
    <submittedName>
        <fullName evidence="2">Ferredoxin</fullName>
    </submittedName>
</protein>
<feature type="domain" description="4Fe-4S ferredoxin-type" evidence="1">
    <location>
        <begin position="1"/>
        <end position="29"/>
    </location>
</feature>
<organism evidence="2">
    <name type="scientific">hydrothermal vent metagenome</name>
    <dbReference type="NCBI Taxonomy" id="652676"/>
    <lineage>
        <taxon>unclassified sequences</taxon>
        <taxon>metagenomes</taxon>
        <taxon>ecological metagenomes</taxon>
    </lineage>
</organism>
<dbReference type="InterPro" id="IPR017896">
    <property type="entry name" value="4Fe4S_Fe-S-bd"/>
</dbReference>
<dbReference type="EMBL" id="UOFM01000472">
    <property type="protein sequence ID" value="VAW82487.1"/>
    <property type="molecule type" value="Genomic_DNA"/>
</dbReference>
<sequence>MTYRIVDDCVNCWACEALCPSDAIYEARPHFIIAAKKCTECEGEYADPQCVSICPVEGAILNAFGEPANPPGSLTGVQRENMAGRHQRLACQAQVLGDVTVKPA</sequence>
<dbReference type="SUPFAM" id="SSF54862">
    <property type="entry name" value="4Fe-4S ferredoxins"/>
    <property type="match status" value="1"/>
</dbReference>
<reference evidence="2" key="1">
    <citation type="submission" date="2018-06" db="EMBL/GenBank/DDBJ databases">
        <authorList>
            <person name="Zhirakovskaya E."/>
        </authorList>
    </citation>
    <scope>NUCLEOTIDE SEQUENCE</scope>
</reference>
<name>A0A3B0Z4P7_9ZZZZ</name>
<dbReference type="PROSITE" id="PS00198">
    <property type="entry name" value="4FE4S_FER_1"/>
    <property type="match status" value="1"/>
</dbReference>
<proteinExistence type="predicted"/>
<dbReference type="Pfam" id="PF13187">
    <property type="entry name" value="Fer4_9"/>
    <property type="match status" value="1"/>
</dbReference>
<dbReference type="InterPro" id="IPR017900">
    <property type="entry name" value="4Fe4S_Fe_S_CS"/>
</dbReference>
<dbReference type="Gene3D" id="3.30.70.20">
    <property type="match status" value="1"/>
</dbReference>
<evidence type="ECO:0000313" key="2">
    <source>
        <dbReference type="EMBL" id="VAW82487.1"/>
    </source>
</evidence>
<dbReference type="AlphaFoldDB" id="A0A3B0Z4P7"/>
<dbReference type="PROSITE" id="PS51379">
    <property type="entry name" value="4FE4S_FER_2"/>
    <property type="match status" value="1"/>
</dbReference>
<accession>A0A3B0Z4P7</accession>